<keyword evidence="1" id="KW-0472">Membrane</keyword>
<feature type="transmembrane region" description="Helical" evidence="1">
    <location>
        <begin position="76"/>
        <end position="101"/>
    </location>
</feature>
<organism evidence="3 4">
    <name type="scientific">Adineta ricciae</name>
    <name type="common">Rotifer</name>
    <dbReference type="NCBI Taxonomy" id="249248"/>
    <lineage>
        <taxon>Eukaryota</taxon>
        <taxon>Metazoa</taxon>
        <taxon>Spiralia</taxon>
        <taxon>Gnathifera</taxon>
        <taxon>Rotifera</taxon>
        <taxon>Eurotatoria</taxon>
        <taxon>Bdelloidea</taxon>
        <taxon>Adinetida</taxon>
        <taxon>Adinetidae</taxon>
        <taxon>Adineta</taxon>
    </lineage>
</organism>
<evidence type="ECO:0000313" key="2">
    <source>
        <dbReference type="EMBL" id="CAF1224829.1"/>
    </source>
</evidence>
<sequence>MTSIYVIDILGNIINIVVFSRRVLHSNICLRYFIETPIVQILLFNTVGLTRALILLDMKQLQIHACIAPIDSAYAQFYVIQTTVSSIMPFIIISVFTSLTIHNIRNYRRIQITTLNSVVSTTVSSRALPLNTNHRRPGFQLMKISFLQMIFYVILAMISTILSLYSYLTSTLSKSTDQLAIDTFIISASKTFLECVKWIGHVVP</sequence>
<evidence type="ECO:0000256" key="1">
    <source>
        <dbReference type="SAM" id="Phobius"/>
    </source>
</evidence>
<feature type="transmembrane region" description="Helical" evidence="1">
    <location>
        <begin position="6"/>
        <end position="24"/>
    </location>
</feature>
<gene>
    <name evidence="2" type="ORF">EDS130_LOCUS26618</name>
    <name evidence="3" type="ORF">XAT740_LOCUS55872</name>
</gene>
<evidence type="ECO:0000313" key="4">
    <source>
        <dbReference type="Proteomes" id="UP000663828"/>
    </source>
</evidence>
<evidence type="ECO:0000313" key="3">
    <source>
        <dbReference type="EMBL" id="CAF1655732.1"/>
    </source>
</evidence>
<dbReference type="AlphaFoldDB" id="A0A816F714"/>
<protein>
    <recommendedName>
        <fullName evidence="5">G protein-coupled receptor</fullName>
    </recommendedName>
</protein>
<dbReference type="EMBL" id="CAJNOJ010000162">
    <property type="protein sequence ID" value="CAF1224829.1"/>
    <property type="molecule type" value="Genomic_DNA"/>
</dbReference>
<name>A0A816F714_ADIRI</name>
<feature type="transmembrane region" description="Helical" evidence="1">
    <location>
        <begin position="36"/>
        <end position="56"/>
    </location>
</feature>
<keyword evidence="1" id="KW-1133">Transmembrane helix</keyword>
<comment type="caution">
    <text evidence="3">The sequence shown here is derived from an EMBL/GenBank/DDBJ whole genome shotgun (WGS) entry which is preliminary data.</text>
</comment>
<keyword evidence="1" id="KW-0812">Transmembrane</keyword>
<dbReference type="EMBL" id="CAJNOR010010664">
    <property type="protein sequence ID" value="CAF1655732.1"/>
    <property type="molecule type" value="Genomic_DNA"/>
</dbReference>
<keyword evidence="4" id="KW-1185">Reference proteome</keyword>
<dbReference type="Proteomes" id="UP000663852">
    <property type="component" value="Unassembled WGS sequence"/>
</dbReference>
<dbReference type="Proteomes" id="UP000663828">
    <property type="component" value="Unassembled WGS sequence"/>
</dbReference>
<accession>A0A816F714</accession>
<feature type="transmembrane region" description="Helical" evidence="1">
    <location>
        <begin position="144"/>
        <end position="168"/>
    </location>
</feature>
<reference evidence="3" key="1">
    <citation type="submission" date="2021-02" db="EMBL/GenBank/DDBJ databases">
        <authorList>
            <person name="Nowell W R."/>
        </authorList>
    </citation>
    <scope>NUCLEOTIDE SEQUENCE</scope>
</reference>
<evidence type="ECO:0008006" key="5">
    <source>
        <dbReference type="Google" id="ProtNLM"/>
    </source>
</evidence>
<proteinExistence type="predicted"/>